<evidence type="ECO:0000256" key="2">
    <source>
        <dbReference type="SAM" id="SignalP"/>
    </source>
</evidence>
<keyword evidence="1" id="KW-1133">Transmembrane helix</keyword>
<feature type="signal peptide" evidence="2">
    <location>
        <begin position="1"/>
        <end position="25"/>
    </location>
</feature>
<dbReference type="Proteomes" id="UP000775213">
    <property type="component" value="Unassembled WGS sequence"/>
</dbReference>
<organism evidence="3 4">
    <name type="scientific">Dendrobium chrysotoxum</name>
    <name type="common">Orchid</name>
    <dbReference type="NCBI Taxonomy" id="161865"/>
    <lineage>
        <taxon>Eukaryota</taxon>
        <taxon>Viridiplantae</taxon>
        <taxon>Streptophyta</taxon>
        <taxon>Embryophyta</taxon>
        <taxon>Tracheophyta</taxon>
        <taxon>Spermatophyta</taxon>
        <taxon>Magnoliopsida</taxon>
        <taxon>Liliopsida</taxon>
        <taxon>Asparagales</taxon>
        <taxon>Orchidaceae</taxon>
        <taxon>Epidendroideae</taxon>
        <taxon>Malaxideae</taxon>
        <taxon>Dendrobiinae</taxon>
        <taxon>Dendrobium</taxon>
    </lineage>
</organism>
<feature type="chain" id="PRO_5043854624" evidence="2">
    <location>
        <begin position="26"/>
        <end position="193"/>
    </location>
</feature>
<keyword evidence="4" id="KW-1185">Reference proteome</keyword>
<comment type="caution">
    <text evidence="3">The sequence shown here is derived from an EMBL/GenBank/DDBJ whole genome shotgun (WGS) entry which is preliminary data.</text>
</comment>
<name>A0AAV7G4U6_DENCH</name>
<evidence type="ECO:0000256" key="1">
    <source>
        <dbReference type="SAM" id="Phobius"/>
    </source>
</evidence>
<accession>A0AAV7G4U6</accession>
<evidence type="ECO:0000313" key="3">
    <source>
        <dbReference type="EMBL" id="KAH0450683.1"/>
    </source>
</evidence>
<feature type="transmembrane region" description="Helical" evidence="1">
    <location>
        <begin position="49"/>
        <end position="76"/>
    </location>
</feature>
<feature type="transmembrane region" description="Helical" evidence="1">
    <location>
        <begin position="133"/>
        <end position="156"/>
    </location>
</feature>
<feature type="transmembrane region" description="Helical" evidence="1">
    <location>
        <begin position="176"/>
        <end position="192"/>
    </location>
</feature>
<keyword evidence="1" id="KW-0472">Membrane</keyword>
<dbReference type="PANTHER" id="PTHR33374">
    <property type="entry name" value="ARABINOGALACTAN PROTEIN 20"/>
    <property type="match status" value="1"/>
</dbReference>
<protein>
    <submittedName>
        <fullName evidence="3">Uncharacterized protein</fullName>
    </submittedName>
</protein>
<dbReference type="Pfam" id="PF06376">
    <property type="entry name" value="AGP"/>
    <property type="match status" value="3"/>
</dbReference>
<evidence type="ECO:0000313" key="4">
    <source>
        <dbReference type="Proteomes" id="UP000775213"/>
    </source>
</evidence>
<dbReference type="EMBL" id="JAGFBR010000018">
    <property type="protein sequence ID" value="KAH0450683.1"/>
    <property type="molecule type" value="Genomic_DNA"/>
</dbReference>
<gene>
    <name evidence="3" type="ORF">IEQ34_021375</name>
</gene>
<reference evidence="3 4" key="1">
    <citation type="journal article" date="2021" name="Hortic Res">
        <title>Chromosome-scale assembly of the Dendrobium chrysotoxum genome enhances the understanding of orchid evolution.</title>
        <authorList>
            <person name="Zhang Y."/>
            <person name="Zhang G.Q."/>
            <person name="Zhang D."/>
            <person name="Liu X.D."/>
            <person name="Xu X.Y."/>
            <person name="Sun W.H."/>
            <person name="Yu X."/>
            <person name="Zhu X."/>
            <person name="Wang Z.W."/>
            <person name="Zhao X."/>
            <person name="Zhong W.Y."/>
            <person name="Chen H."/>
            <person name="Yin W.L."/>
            <person name="Huang T."/>
            <person name="Niu S.C."/>
            <person name="Liu Z.J."/>
        </authorList>
    </citation>
    <scope>NUCLEOTIDE SEQUENCE [LARGE SCALE GENOMIC DNA]</scope>
    <source>
        <strain evidence="3">Lindl</strain>
    </source>
</reference>
<dbReference type="AlphaFoldDB" id="A0AAV7G4U6"/>
<keyword evidence="2" id="KW-0732">Signal</keyword>
<sequence length="193" mass="20475">MSSIKASALILLAFFLSGLMELSYGQIMAPSPAVAPPPISNDGKIIDQGIAYALMLIALLMSSIKALAMIFLSFFLSGLMQLSYGQIMASSPAVAPPPISNDGKMIDQGIAYALMLIALLNSSEAKKMSSIKAWALIFLAFFLSGLMQLSYAQIMAPSPAVAPPPISNDGKMIDQGIAYVLMLIALLVTYLIH</sequence>
<keyword evidence="1" id="KW-0812">Transmembrane</keyword>
<proteinExistence type="predicted"/>
<dbReference type="InterPro" id="IPR009424">
    <property type="entry name" value="AGP16/20/22/41"/>
</dbReference>